<dbReference type="PANTHER" id="PTHR35011:SF11">
    <property type="entry name" value="TRAP TRANSPORTER SMALL PERMEASE PROTEIN"/>
    <property type="match status" value="1"/>
</dbReference>
<dbReference type="Pfam" id="PF04290">
    <property type="entry name" value="DctQ"/>
    <property type="match status" value="1"/>
</dbReference>
<evidence type="ECO:0000256" key="9">
    <source>
        <dbReference type="SAM" id="Phobius"/>
    </source>
</evidence>
<keyword evidence="12" id="KW-1185">Reference proteome</keyword>
<evidence type="ECO:0000256" key="1">
    <source>
        <dbReference type="ARBA" id="ARBA00004429"/>
    </source>
</evidence>
<comment type="caution">
    <text evidence="11">The sequence shown here is derived from an EMBL/GenBank/DDBJ whole genome shotgun (WGS) entry which is preliminary data.</text>
</comment>
<keyword evidence="2" id="KW-0813">Transport</keyword>
<comment type="subcellular location">
    <subcellularLocation>
        <location evidence="1">Cell inner membrane</location>
        <topology evidence="1">Multi-pass membrane protein</topology>
    </subcellularLocation>
</comment>
<dbReference type="GO" id="GO:0022857">
    <property type="term" value="F:transmembrane transporter activity"/>
    <property type="evidence" value="ECO:0007669"/>
    <property type="project" value="TreeGrafter"/>
</dbReference>
<evidence type="ECO:0000256" key="2">
    <source>
        <dbReference type="ARBA" id="ARBA00022448"/>
    </source>
</evidence>
<dbReference type="AlphaFoldDB" id="A0A4R8MCH4"/>
<keyword evidence="5 9" id="KW-0812">Transmembrane</keyword>
<comment type="similarity">
    <text evidence="8">Belongs to the TRAP transporter small permease family.</text>
</comment>
<name>A0A4R8MCH4_9BACT</name>
<evidence type="ECO:0000256" key="3">
    <source>
        <dbReference type="ARBA" id="ARBA00022475"/>
    </source>
</evidence>
<organism evidence="11 12">
    <name type="scientific">Aminivibrio pyruvatiphilus</name>
    <dbReference type="NCBI Taxonomy" id="1005740"/>
    <lineage>
        <taxon>Bacteria</taxon>
        <taxon>Thermotogati</taxon>
        <taxon>Synergistota</taxon>
        <taxon>Synergistia</taxon>
        <taxon>Synergistales</taxon>
        <taxon>Aminobacteriaceae</taxon>
        <taxon>Aminivibrio</taxon>
    </lineage>
</organism>
<evidence type="ECO:0000256" key="4">
    <source>
        <dbReference type="ARBA" id="ARBA00022519"/>
    </source>
</evidence>
<evidence type="ECO:0000313" key="11">
    <source>
        <dbReference type="EMBL" id="TDY63064.1"/>
    </source>
</evidence>
<accession>A0A4R8MCH4</accession>
<evidence type="ECO:0000256" key="5">
    <source>
        <dbReference type="ARBA" id="ARBA00022692"/>
    </source>
</evidence>
<keyword evidence="7 9" id="KW-0472">Membrane</keyword>
<evidence type="ECO:0000256" key="8">
    <source>
        <dbReference type="ARBA" id="ARBA00038436"/>
    </source>
</evidence>
<protein>
    <submittedName>
        <fullName evidence="11">TRAP-type C4-dicarboxylate transport system permease small subunit</fullName>
    </submittedName>
</protein>
<keyword evidence="6 9" id="KW-1133">Transmembrane helix</keyword>
<dbReference type="PANTHER" id="PTHR35011">
    <property type="entry name" value="2,3-DIKETO-L-GULONATE TRAP TRANSPORTER SMALL PERMEASE PROTEIN YIAM"/>
    <property type="match status" value="1"/>
</dbReference>
<gene>
    <name evidence="11" type="ORF">C8D99_10245</name>
</gene>
<dbReference type="InterPro" id="IPR055348">
    <property type="entry name" value="DctQ"/>
</dbReference>
<feature type="transmembrane region" description="Helical" evidence="9">
    <location>
        <begin position="12"/>
        <end position="35"/>
    </location>
</feature>
<dbReference type="GO" id="GO:0005886">
    <property type="term" value="C:plasma membrane"/>
    <property type="evidence" value="ECO:0007669"/>
    <property type="project" value="UniProtKB-SubCell"/>
</dbReference>
<feature type="transmembrane region" description="Helical" evidence="9">
    <location>
        <begin position="86"/>
        <end position="107"/>
    </location>
</feature>
<dbReference type="GO" id="GO:0015740">
    <property type="term" value="P:C4-dicarboxylate transport"/>
    <property type="evidence" value="ECO:0007669"/>
    <property type="project" value="TreeGrafter"/>
</dbReference>
<evidence type="ECO:0000259" key="10">
    <source>
        <dbReference type="Pfam" id="PF04290"/>
    </source>
</evidence>
<proteinExistence type="inferred from homology"/>
<evidence type="ECO:0000313" key="12">
    <source>
        <dbReference type="Proteomes" id="UP000295066"/>
    </source>
</evidence>
<dbReference type="EMBL" id="SORI01000002">
    <property type="protein sequence ID" value="TDY63064.1"/>
    <property type="molecule type" value="Genomic_DNA"/>
</dbReference>
<sequence length="163" mass="18268">MKMIKKLLYHADDIVASAALIILVGSTILGVFYRYALSDPLDWVEEVSLLCVVWFVFIGGSSATKRNGHVGIDFVIALFPAFVQKAAFVFVQAMCYAVLSFMAWWGWLLGLQAQLKVTNMLRIPYTYIDLAVPVGCILMMIHLALGTRRNWKALFSREKEAAS</sequence>
<keyword evidence="4" id="KW-0997">Cell inner membrane</keyword>
<evidence type="ECO:0000256" key="6">
    <source>
        <dbReference type="ARBA" id="ARBA00022989"/>
    </source>
</evidence>
<feature type="transmembrane region" description="Helical" evidence="9">
    <location>
        <begin position="127"/>
        <end position="147"/>
    </location>
</feature>
<reference evidence="11 12" key="1">
    <citation type="submission" date="2019-03" db="EMBL/GenBank/DDBJ databases">
        <title>Genomic Encyclopedia of Type Strains, Phase IV (KMG-IV): sequencing the most valuable type-strain genomes for metagenomic binning, comparative biology and taxonomic classification.</title>
        <authorList>
            <person name="Goeker M."/>
        </authorList>
    </citation>
    <scope>NUCLEOTIDE SEQUENCE [LARGE SCALE GENOMIC DNA]</scope>
    <source>
        <strain evidence="11 12">DSM 25964</strain>
    </source>
</reference>
<dbReference type="InterPro" id="IPR007387">
    <property type="entry name" value="TRAP_DctQ"/>
</dbReference>
<dbReference type="Proteomes" id="UP000295066">
    <property type="component" value="Unassembled WGS sequence"/>
</dbReference>
<dbReference type="OrthoDB" id="2085311at2"/>
<evidence type="ECO:0000256" key="7">
    <source>
        <dbReference type="ARBA" id="ARBA00023136"/>
    </source>
</evidence>
<feature type="domain" description="Tripartite ATP-independent periplasmic transporters DctQ component" evidence="10">
    <location>
        <begin position="23"/>
        <end position="151"/>
    </location>
</feature>
<keyword evidence="3" id="KW-1003">Cell membrane</keyword>